<organism evidence="2 3">
    <name type="scientific">Haloferax mucosum ATCC BAA-1512</name>
    <dbReference type="NCBI Taxonomy" id="662479"/>
    <lineage>
        <taxon>Archaea</taxon>
        <taxon>Methanobacteriati</taxon>
        <taxon>Methanobacteriota</taxon>
        <taxon>Stenosarchaea group</taxon>
        <taxon>Halobacteria</taxon>
        <taxon>Halobacteriales</taxon>
        <taxon>Haloferacaceae</taxon>
        <taxon>Haloferax</taxon>
    </lineage>
</organism>
<dbReference type="PATRIC" id="fig|662479.7.peg.3460"/>
<dbReference type="Pfam" id="PF13197">
    <property type="entry name" value="DUF4013"/>
    <property type="match status" value="1"/>
</dbReference>
<evidence type="ECO:0000313" key="3">
    <source>
        <dbReference type="Proteomes" id="UP000011550"/>
    </source>
</evidence>
<feature type="transmembrane region" description="Helical" evidence="1">
    <location>
        <begin position="104"/>
        <end position="131"/>
    </location>
</feature>
<evidence type="ECO:0008006" key="4">
    <source>
        <dbReference type="Google" id="ProtNLM"/>
    </source>
</evidence>
<dbReference type="InterPro" id="IPR025098">
    <property type="entry name" value="DUF4013"/>
</dbReference>
<keyword evidence="1" id="KW-0472">Membrane</keyword>
<proteinExistence type="predicted"/>
<sequence length="232" mass="24069">MLEDGISYPLAGESALGRIVIGSLLVAGSIFIIPLFLMFGYLVRVLEATANGDPEPPAFDDWGKMLSDGVKGTVVTVVYGLIPFALIAVSAGIGMGGAGSGNEAAAGVLGGIGVLGMLLSFIALFILYYLVPAALTNMAVEGNLGAAFDVDRLKEVLLSVDYLVAWIIPFLITFVVQAVTSVLAVVTFGLVLILVPTIQFYVNIAVFYMFGKAFGNVTGIGAPQQPSVTDAA</sequence>
<gene>
    <name evidence="2" type="ORF">C440_17046</name>
</gene>
<keyword evidence="1" id="KW-1133">Transmembrane helix</keyword>
<dbReference type="Proteomes" id="UP000011550">
    <property type="component" value="Unassembled WGS sequence"/>
</dbReference>
<dbReference type="EMBL" id="AOLN01000020">
    <property type="protein sequence ID" value="ELZ90132.1"/>
    <property type="molecule type" value="Genomic_DNA"/>
</dbReference>
<keyword evidence="1" id="KW-0812">Transmembrane</keyword>
<dbReference type="AlphaFoldDB" id="M0I2F9"/>
<keyword evidence="3" id="KW-1185">Reference proteome</keyword>
<dbReference type="STRING" id="662479.C440_17046"/>
<comment type="caution">
    <text evidence="2">The sequence shown here is derived from an EMBL/GenBank/DDBJ whole genome shotgun (WGS) entry which is preliminary data.</text>
</comment>
<protein>
    <recommendedName>
        <fullName evidence="4">DUF4013 domain-containing protein</fullName>
    </recommendedName>
</protein>
<feature type="transmembrane region" description="Helical" evidence="1">
    <location>
        <begin position="156"/>
        <end position="176"/>
    </location>
</feature>
<dbReference type="OrthoDB" id="107590at2157"/>
<reference evidence="2 3" key="1">
    <citation type="journal article" date="2014" name="PLoS Genet.">
        <title>Phylogenetically driven sequencing of extremely halophilic archaea reveals strategies for static and dynamic osmo-response.</title>
        <authorList>
            <person name="Becker E.A."/>
            <person name="Seitzer P.M."/>
            <person name="Tritt A."/>
            <person name="Larsen D."/>
            <person name="Krusor M."/>
            <person name="Yao A.I."/>
            <person name="Wu D."/>
            <person name="Madern D."/>
            <person name="Eisen J.A."/>
            <person name="Darling A.E."/>
            <person name="Facciotti M.T."/>
        </authorList>
    </citation>
    <scope>NUCLEOTIDE SEQUENCE [LARGE SCALE GENOMIC DNA]</scope>
    <source>
        <strain evidence="2 3">ATCC BAA-1512</strain>
    </source>
</reference>
<dbReference type="RefSeq" id="WP_008321887.1">
    <property type="nucleotide sequence ID" value="NZ_AOLN01000020.1"/>
</dbReference>
<accession>M0I2F9</accession>
<feature type="transmembrane region" description="Helical" evidence="1">
    <location>
        <begin position="20"/>
        <end position="43"/>
    </location>
</feature>
<feature type="transmembrane region" description="Helical" evidence="1">
    <location>
        <begin position="74"/>
        <end position="98"/>
    </location>
</feature>
<evidence type="ECO:0000313" key="2">
    <source>
        <dbReference type="EMBL" id="ELZ90132.1"/>
    </source>
</evidence>
<feature type="transmembrane region" description="Helical" evidence="1">
    <location>
        <begin position="182"/>
        <end position="202"/>
    </location>
</feature>
<name>M0I2F9_9EURY</name>
<evidence type="ECO:0000256" key="1">
    <source>
        <dbReference type="SAM" id="Phobius"/>
    </source>
</evidence>